<organism evidence="3 4">
    <name type="scientific">Rhodopseudomonas palustris</name>
    <dbReference type="NCBI Taxonomy" id="1076"/>
    <lineage>
        <taxon>Bacteria</taxon>
        <taxon>Pseudomonadati</taxon>
        <taxon>Pseudomonadota</taxon>
        <taxon>Alphaproteobacteria</taxon>
        <taxon>Hyphomicrobiales</taxon>
        <taxon>Nitrobacteraceae</taxon>
        <taxon>Rhodopseudomonas</taxon>
    </lineage>
</organism>
<keyword evidence="1" id="KW-0472">Membrane</keyword>
<feature type="transmembrane region" description="Helical" evidence="1">
    <location>
        <begin position="30"/>
        <end position="53"/>
    </location>
</feature>
<proteinExistence type="predicted"/>
<gene>
    <name evidence="3" type="ORF">HZA66_14570</name>
</gene>
<evidence type="ECO:0000313" key="4">
    <source>
        <dbReference type="Proteomes" id="UP000782519"/>
    </source>
</evidence>
<keyword evidence="1" id="KW-1133">Transmembrane helix</keyword>
<sequence length="206" mass="22165">MRALVKIWVDARRCGERLARDRSGIAATEFAFIVPLMLIMFFATVELSAGIAVDRKVTLVSRTLSDLVSQATTVTDSDLKNVFSASYGVLSPYATNAAQATISEVYVNQASVAKVQWSKAATVAQNGSTVTATLTSSSRSQGDTITIPNGLKVANTYLILSEVTYLYQPTVGYFVAQAGVNLTDKSYTRPRQSTCVLYGTSSCPTY</sequence>
<name>A0A933RYS3_RHOPL</name>
<dbReference type="EMBL" id="JACRJB010000041">
    <property type="protein sequence ID" value="MBI5130662.1"/>
    <property type="molecule type" value="Genomic_DNA"/>
</dbReference>
<comment type="caution">
    <text evidence="3">The sequence shown here is derived from an EMBL/GenBank/DDBJ whole genome shotgun (WGS) entry which is preliminary data.</text>
</comment>
<dbReference type="InterPro" id="IPR012495">
    <property type="entry name" value="TadE-like_dom"/>
</dbReference>
<dbReference type="AlphaFoldDB" id="A0A933RYS3"/>
<evidence type="ECO:0000313" key="3">
    <source>
        <dbReference type="EMBL" id="MBI5130662.1"/>
    </source>
</evidence>
<keyword evidence="1" id="KW-0812">Transmembrane</keyword>
<evidence type="ECO:0000256" key="1">
    <source>
        <dbReference type="SAM" id="Phobius"/>
    </source>
</evidence>
<evidence type="ECO:0000259" key="2">
    <source>
        <dbReference type="Pfam" id="PF07811"/>
    </source>
</evidence>
<dbReference type="Proteomes" id="UP000782519">
    <property type="component" value="Unassembled WGS sequence"/>
</dbReference>
<reference evidence="3" key="1">
    <citation type="submission" date="2020-07" db="EMBL/GenBank/DDBJ databases">
        <title>Huge and variable diversity of episymbiotic CPR bacteria and DPANN archaea in groundwater ecosystems.</title>
        <authorList>
            <person name="He C.Y."/>
            <person name="Keren R."/>
            <person name="Whittaker M."/>
            <person name="Farag I.F."/>
            <person name="Doudna J."/>
            <person name="Cate J.H.D."/>
            <person name="Banfield J.F."/>
        </authorList>
    </citation>
    <scope>NUCLEOTIDE SEQUENCE</scope>
    <source>
        <strain evidence="3">NC_groundwater_1818_Pr3_B-0.1um_66_35</strain>
    </source>
</reference>
<dbReference type="Pfam" id="PF07811">
    <property type="entry name" value="TadE"/>
    <property type="match status" value="1"/>
</dbReference>
<feature type="domain" description="TadE-like" evidence="2">
    <location>
        <begin position="24"/>
        <end position="61"/>
    </location>
</feature>
<protein>
    <submittedName>
        <fullName evidence="3">Pilus assembly protein</fullName>
    </submittedName>
</protein>
<accession>A0A933RYS3</accession>